<organism evidence="1 2">
    <name type="scientific">Desulfatitalea alkaliphila</name>
    <dbReference type="NCBI Taxonomy" id="2929485"/>
    <lineage>
        <taxon>Bacteria</taxon>
        <taxon>Pseudomonadati</taxon>
        <taxon>Thermodesulfobacteriota</taxon>
        <taxon>Desulfobacteria</taxon>
        <taxon>Desulfobacterales</taxon>
        <taxon>Desulfosarcinaceae</taxon>
        <taxon>Desulfatitalea</taxon>
    </lineage>
</organism>
<dbReference type="Pfam" id="PF16256">
    <property type="entry name" value="DUF4911"/>
    <property type="match status" value="1"/>
</dbReference>
<dbReference type="InterPro" id="IPR032587">
    <property type="entry name" value="DUF4911"/>
</dbReference>
<protein>
    <submittedName>
        <fullName evidence="1">DUF4911 domain-containing protein</fullName>
    </submittedName>
</protein>
<comment type="caution">
    <text evidence="1">The sequence shown here is derived from an EMBL/GenBank/DDBJ whole genome shotgun (WGS) entry which is preliminary data.</text>
</comment>
<dbReference type="AlphaFoldDB" id="A0AA41ULN6"/>
<evidence type="ECO:0000313" key="2">
    <source>
        <dbReference type="Proteomes" id="UP001165427"/>
    </source>
</evidence>
<dbReference type="EMBL" id="JALJRB010000016">
    <property type="protein sequence ID" value="MCJ8501721.1"/>
    <property type="molecule type" value="Genomic_DNA"/>
</dbReference>
<dbReference type="Proteomes" id="UP001165427">
    <property type="component" value="Unassembled WGS sequence"/>
</dbReference>
<dbReference type="RefSeq" id="WP_246910650.1">
    <property type="nucleotide sequence ID" value="NZ_JALJRB010000016.1"/>
</dbReference>
<proteinExistence type="predicted"/>
<accession>A0AA41ULN6</accession>
<evidence type="ECO:0000313" key="1">
    <source>
        <dbReference type="EMBL" id="MCJ8501721.1"/>
    </source>
</evidence>
<gene>
    <name evidence="1" type="ORF">MRX98_14150</name>
</gene>
<sequence>MNTERYYYRVDRRKISLLKFTFDAYEGVAVVTTLDAVKGLVVLAVAPGCADMVRHIMTDLGRRFLIEPRDGPLAPPCE</sequence>
<name>A0AA41ULN6_9BACT</name>
<keyword evidence="2" id="KW-1185">Reference proteome</keyword>
<reference evidence="1" key="1">
    <citation type="submission" date="2022-04" db="EMBL/GenBank/DDBJ databases">
        <title>Desulfatitalea alkaliphila sp. nov., a novel anaerobic sulfate-reducing bacterium isolated from terrestrial mud volcano, Taman Peninsula, Russia.</title>
        <authorList>
            <person name="Khomyakova M.A."/>
            <person name="Merkel A.Y."/>
            <person name="Slobodkin A.I."/>
        </authorList>
    </citation>
    <scope>NUCLEOTIDE SEQUENCE</scope>
    <source>
        <strain evidence="1">M08but</strain>
    </source>
</reference>